<feature type="compositionally biased region" description="Low complexity" evidence="1">
    <location>
        <begin position="77"/>
        <end position="88"/>
    </location>
</feature>
<accession>A0A935Q3G3</accession>
<organism evidence="2 3">
    <name type="scientific">Candidatus Accumulibacter proximus</name>
    <dbReference type="NCBI Taxonomy" id="2954385"/>
    <lineage>
        <taxon>Bacteria</taxon>
        <taxon>Pseudomonadati</taxon>
        <taxon>Pseudomonadota</taxon>
        <taxon>Betaproteobacteria</taxon>
        <taxon>Candidatus Accumulibacter</taxon>
    </lineage>
</organism>
<sequence>MLALNARRVSGSLPSQRIFGAASTVSPDVWQKLAQDPFSGGVFVFCNRRRTAVKLLVYDGQGFWLCQSGCRRGTTASGPGVRGSSSRRTPWRSCSREATTPRPAESRVASGRPDLRERSPQTELPKAGRHPPQRDTEDDLSRKD</sequence>
<dbReference type="Proteomes" id="UP000697998">
    <property type="component" value="Unassembled WGS sequence"/>
</dbReference>
<proteinExistence type="predicted"/>
<feature type="compositionally biased region" description="Basic and acidic residues" evidence="1">
    <location>
        <begin position="132"/>
        <end position="144"/>
    </location>
</feature>
<protein>
    <submittedName>
        <fullName evidence="2">IS66 family insertion sequence element accessory protein TnpB</fullName>
    </submittedName>
</protein>
<gene>
    <name evidence="2" type="ORF">IPJ27_23455</name>
</gene>
<dbReference type="Pfam" id="PF05717">
    <property type="entry name" value="TnpB_IS66"/>
    <property type="match status" value="1"/>
</dbReference>
<evidence type="ECO:0000313" key="2">
    <source>
        <dbReference type="EMBL" id="MBK7677464.1"/>
    </source>
</evidence>
<dbReference type="AlphaFoldDB" id="A0A935Q3G3"/>
<feature type="region of interest" description="Disordered" evidence="1">
    <location>
        <begin position="70"/>
        <end position="144"/>
    </location>
</feature>
<evidence type="ECO:0000313" key="3">
    <source>
        <dbReference type="Proteomes" id="UP000697998"/>
    </source>
</evidence>
<dbReference type="InterPro" id="IPR008878">
    <property type="entry name" value="Transposase_IS66_Orf2"/>
</dbReference>
<comment type="caution">
    <text evidence="2">The sequence shown here is derived from an EMBL/GenBank/DDBJ whole genome shotgun (WGS) entry which is preliminary data.</text>
</comment>
<reference evidence="2 3" key="1">
    <citation type="submission" date="2020-10" db="EMBL/GenBank/DDBJ databases">
        <title>Connecting structure to function with the recovery of over 1000 high-quality activated sludge metagenome-assembled genomes encoding full-length rRNA genes using long-read sequencing.</title>
        <authorList>
            <person name="Singleton C.M."/>
            <person name="Petriglieri F."/>
            <person name="Kristensen J.M."/>
            <person name="Kirkegaard R.H."/>
            <person name="Michaelsen T.Y."/>
            <person name="Andersen M.H."/>
            <person name="Karst S.M."/>
            <person name="Dueholm M.S."/>
            <person name="Nielsen P.H."/>
            <person name="Albertsen M."/>
        </authorList>
    </citation>
    <scope>NUCLEOTIDE SEQUENCE [LARGE SCALE GENOMIC DNA]</scope>
    <source>
        <strain evidence="2">EsbW_18-Q3-R4-48_BATAC.285</strain>
    </source>
</reference>
<evidence type="ECO:0000256" key="1">
    <source>
        <dbReference type="SAM" id="MobiDB-lite"/>
    </source>
</evidence>
<name>A0A935Q3G3_9PROT</name>
<dbReference type="EMBL" id="JADJMH010000037">
    <property type="protein sequence ID" value="MBK7677464.1"/>
    <property type="molecule type" value="Genomic_DNA"/>
</dbReference>